<dbReference type="PANTHER" id="PTHR14097:SF7">
    <property type="entry name" value="OXIDOREDUCTASE HTATIP2"/>
    <property type="match status" value="1"/>
</dbReference>
<feature type="domain" description="NAD(P)-binding" evidence="1">
    <location>
        <begin position="7"/>
        <end position="135"/>
    </location>
</feature>
<dbReference type="SUPFAM" id="SSF51735">
    <property type="entry name" value="NAD(P)-binding Rossmann-fold domains"/>
    <property type="match status" value="1"/>
</dbReference>
<dbReference type="InterPro" id="IPR016040">
    <property type="entry name" value="NAD(P)-bd_dom"/>
</dbReference>
<sequence>MKTVLIGATGATGNELLQLLLQDEIVTEVVALVRKNLPVRHKKLIAHIVDFDRTETWQHLVMGDVAFSCLGTTLKAAGSKEAQYKVDYEYQYAFAKAAKENNIAKFILISAGMANEKSLVFYSRMKGALEHAIQQLKFHSLIIFRPGLLSRPATDRMGEKISESVLKVFNRFGLFNKMAPLPVKKLAMLMLEYAKKIMQQQRS</sequence>
<accession>A0ABS9SPV9</accession>
<protein>
    <submittedName>
        <fullName evidence="2">NAD(P)H-binding protein</fullName>
    </submittedName>
</protein>
<evidence type="ECO:0000259" key="1">
    <source>
        <dbReference type="Pfam" id="PF13460"/>
    </source>
</evidence>
<name>A0ABS9SPV9_9BACT</name>
<dbReference type="RefSeq" id="WP_240832292.1">
    <property type="nucleotide sequence ID" value="NZ_JAKWBL010000004.1"/>
</dbReference>
<evidence type="ECO:0000313" key="2">
    <source>
        <dbReference type="EMBL" id="MCH5600291.1"/>
    </source>
</evidence>
<dbReference type="InterPro" id="IPR036291">
    <property type="entry name" value="NAD(P)-bd_dom_sf"/>
</dbReference>
<dbReference type="PANTHER" id="PTHR14097">
    <property type="entry name" value="OXIDOREDUCTASE HTATIP2"/>
    <property type="match status" value="1"/>
</dbReference>
<proteinExistence type="predicted"/>
<evidence type="ECO:0000313" key="3">
    <source>
        <dbReference type="Proteomes" id="UP001202248"/>
    </source>
</evidence>
<dbReference type="Gene3D" id="3.40.50.720">
    <property type="entry name" value="NAD(P)-binding Rossmann-like Domain"/>
    <property type="match status" value="1"/>
</dbReference>
<organism evidence="2 3">
    <name type="scientific">Niabella ginsengisoli</name>
    <dbReference type="NCBI Taxonomy" id="522298"/>
    <lineage>
        <taxon>Bacteria</taxon>
        <taxon>Pseudomonadati</taxon>
        <taxon>Bacteroidota</taxon>
        <taxon>Chitinophagia</taxon>
        <taxon>Chitinophagales</taxon>
        <taxon>Chitinophagaceae</taxon>
        <taxon>Niabella</taxon>
    </lineage>
</organism>
<reference evidence="2 3" key="1">
    <citation type="submission" date="2022-02" db="EMBL/GenBank/DDBJ databases">
        <authorList>
            <person name="Min J."/>
        </authorList>
    </citation>
    <scope>NUCLEOTIDE SEQUENCE [LARGE SCALE GENOMIC DNA]</scope>
    <source>
        <strain evidence="2 3">GR10-1</strain>
    </source>
</reference>
<comment type="caution">
    <text evidence="2">The sequence shown here is derived from an EMBL/GenBank/DDBJ whole genome shotgun (WGS) entry which is preliminary data.</text>
</comment>
<dbReference type="Pfam" id="PF13460">
    <property type="entry name" value="NAD_binding_10"/>
    <property type="match status" value="1"/>
</dbReference>
<dbReference type="Proteomes" id="UP001202248">
    <property type="component" value="Unassembled WGS sequence"/>
</dbReference>
<dbReference type="EMBL" id="JAKWBL010000004">
    <property type="protein sequence ID" value="MCH5600291.1"/>
    <property type="molecule type" value="Genomic_DNA"/>
</dbReference>
<keyword evidence="3" id="KW-1185">Reference proteome</keyword>
<gene>
    <name evidence="2" type="ORF">MKP09_21405</name>
</gene>